<protein>
    <recommendedName>
        <fullName evidence="6">RDD domain-containing protein</fullName>
    </recommendedName>
</protein>
<accession>A0A2U2X649</accession>
<dbReference type="Pfam" id="PF06271">
    <property type="entry name" value="RDD"/>
    <property type="match status" value="1"/>
</dbReference>
<evidence type="ECO:0000313" key="8">
    <source>
        <dbReference type="Proteomes" id="UP000245375"/>
    </source>
</evidence>
<proteinExistence type="predicted"/>
<reference evidence="8" key="1">
    <citation type="submission" date="2018-05" db="EMBL/GenBank/DDBJ databases">
        <title>Algibacter marinivivus sp. nov., isolated from sample around a algae.</title>
        <authorList>
            <person name="Lu D."/>
        </authorList>
    </citation>
    <scope>NUCLEOTIDE SEQUENCE [LARGE SCALE GENOMIC DNA]</scope>
    <source>
        <strain evidence="8">ZY111</strain>
    </source>
</reference>
<keyword evidence="3 5" id="KW-1133">Transmembrane helix</keyword>
<feature type="transmembrane region" description="Helical" evidence="5">
    <location>
        <begin position="96"/>
        <end position="113"/>
    </location>
</feature>
<sequence length="165" mass="18943">MLILKRFLAFSIDYLIIISYAVLLFIITQSLSNGLNLSLTSSKPIQNQLVAFFTLTLPVIIYSVLTERSSKKGTIGKRVMNICVEAKKGNILKRNILKFLPWELAHIGVHWIYFYETTNKESPIWVWVLLIVPQLIIIVYITSIIYSKGRISLYDRCSETIISSK</sequence>
<keyword evidence="2 5" id="KW-0812">Transmembrane</keyword>
<evidence type="ECO:0000256" key="3">
    <source>
        <dbReference type="ARBA" id="ARBA00022989"/>
    </source>
</evidence>
<feature type="transmembrane region" description="Helical" evidence="5">
    <location>
        <begin position="125"/>
        <end position="146"/>
    </location>
</feature>
<dbReference type="EMBL" id="QFRI01000001">
    <property type="protein sequence ID" value="PWH83259.1"/>
    <property type="molecule type" value="Genomic_DNA"/>
</dbReference>
<comment type="caution">
    <text evidence="7">The sequence shown here is derived from an EMBL/GenBank/DDBJ whole genome shotgun (WGS) entry which is preliminary data.</text>
</comment>
<evidence type="ECO:0000256" key="2">
    <source>
        <dbReference type="ARBA" id="ARBA00022692"/>
    </source>
</evidence>
<dbReference type="GO" id="GO:0016020">
    <property type="term" value="C:membrane"/>
    <property type="evidence" value="ECO:0007669"/>
    <property type="project" value="UniProtKB-SubCell"/>
</dbReference>
<evidence type="ECO:0000256" key="5">
    <source>
        <dbReference type="SAM" id="Phobius"/>
    </source>
</evidence>
<evidence type="ECO:0000259" key="6">
    <source>
        <dbReference type="Pfam" id="PF06271"/>
    </source>
</evidence>
<name>A0A2U2X649_9FLAO</name>
<evidence type="ECO:0000256" key="4">
    <source>
        <dbReference type="ARBA" id="ARBA00023136"/>
    </source>
</evidence>
<feature type="domain" description="RDD" evidence="6">
    <location>
        <begin position="3"/>
        <end position="158"/>
    </location>
</feature>
<evidence type="ECO:0000313" key="7">
    <source>
        <dbReference type="EMBL" id="PWH83259.1"/>
    </source>
</evidence>
<organism evidence="7 8">
    <name type="scientific">Algibacter marinivivus</name>
    <dbReference type="NCBI Taxonomy" id="2100723"/>
    <lineage>
        <taxon>Bacteria</taxon>
        <taxon>Pseudomonadati</taxon>
        <taxon>Bacteroidota</taxon>
        <taxon>Flavobacteriia</taxon>
        <taxon>Flavobacteriales</taxon>
        <taxon>Flavobacteriaceae</taxon>
        <taxon>Algibacter</taxon>
    </lineage>
</organism>
<keyword evidence="8" id="KW-1185">Reference proteome</keyword>
<evidence type="ECO:0000256" key="1">
    <source>
        <dbReference type="ARBA" id="ARBA00004141"/>
    </source>
</evidence>
<gene>
    <name evidence="7" type="ORF">DIS18_01525</name>
</gene>
<comment type="subcellular location">
    <subcellularLocation>
        <location evidence="1">Membrane</location>
        <topology evidence="1">Multi-pass membrane protein</topology>
    </subcellularLocation>
</comment>
<dbReference type="Proteomes" id="UP000245375">
    <property type="component" value="Unassembled WGS sequence"/>
</dbReference>
<reference evidence="7 8" key="2">
    <citation type="submission" date="2018-05" db="EMBL/GenBank/DDBJ databases">
        <title>Algibacter marinivivus sp. nov., isolated from sample around a algae.</title>
        <authorList>
            <person name="Zhong X."/>
        </authorList>
    </citation>
    <scope>NUCLEOTIDE SEQUENCE [LARGE SCALE GENOMIC DNA]</scope>
    <source>
        <strain evidence="7 8">ZY111</strain>
    </source>
</reference>
<keyword evidence="4 5" id="KW-0472">Membrane</keyword>
<dbReference type="OrthoDB" id="1450430at2"/>
<dbReference type="InterPro" id="IPR010432">
    <property type="entry name" value="RDD"/>
</dbReference>
<dbReference type="AlphaFoldDB" id="A0A2U2X649"/>
<feature type="transmembrane region" description="Helical" evidence="5">
    <location>
        <begin position="7"/>
        <end position="28"/>
    </location>
</feature>
<dbReference type="RefSeq" id="WP_109351283.1">
    <property type="nucleotide sequence ID" value="NZ_QFRI01000001.1"/>
</dbReference>
<feature type="transmembrane region" description="Helical" evidence="5">
    <location>
        <begin position="48"/>
        <end position="65"/>
    </location>
</feature>